<feature type="domain" description="KANL3/Tex30 alpha/beta hydrolase-like" evidence="1">
    <location>
        <begin position="30"/>
        <end position="200"/>
    </location>
</feature>
<dbReference type="PANTHER" id="PTHR13136">
    <property type="entry name" value="TESTIS DEVELOPMENT PROTEIN PRTD"/>
    <property type="match status" value="1"/>
</dbReference>
<dbReference type="Proteomes" id="UP001155182">
    <property type="component" value="Unassembled WGS sequence"/>
</dbReference>
<keyword evidence="2" id="KW-0378">Hydrolase</keyword>
<reference evidence="2" key="1">
    <citation type="submission" date="2022-06" db="EMBL/GenBank/DDBJ databases">
        <title>Solitalea sp. MAHUQ-68 isolated from rhizospheric soil.</title>
        <authorList>
            <person name="Huq M.A."/>
        </authorList>
    </citation>
    <scope>NUCLEOTIDE SEQUENCE</scope>
    <source>
        <strain evidence="2">MAHUQ-68</strain>
    </source>
</reference>
<accession>A0A9X2EZQ8</accession>
<proteinExistence type="predicted"/>
<dbReference type="GO" id="GO:0016787">
    <property type="term" value="F:hydrolase activity"/>
    <property type="evidence" value="ECO:0007669"/>
    <property type="project" value="UniProtKB-KW"/>
</dbReference>
<dbReference type="Pfam" id="PF20408">
    <property type="entry name" value="Abhydrolase_11"/>
    <property type="match status" value="1"/>
</dbReference>
<protein>
    <submittedName>
        <fullName evidence="2">Dienelactone hydrolase family protein</fullName>
    </submittedName>
</protein>
<dbReference type="AlphaFoldDB" id="A0A9X2EZQ8"/>
<evidence type="ECO:0000259" key="1">
    <source>
        <dbReference type="Pfam" id="PF20408"/>
    </source>
</evidence>
<gene>
    <name evidence="2" type="ORF">NF867_03590</name>
</gene>
<dbReference type="RefSeq" id="WP_252586177.1">
    <property type="nucleotide sequence ID" value="NZ_JAMWYS010000013.1"/>
</dbReference>
<dbReference type="PANTHER" id="PTHR13136:SF11">
    <property type="entry name" value="TESTIS-EXPRESSED PROTEIN 30"/>
    <property type="match status" value="1"/>
</dbReference>
<dbReference type="EMBL" id="JAMWYS010000013">
    <property type="protein sequence ID" value="MCO4291942.1"/>
    <property type="molecule type" value="Genomic_DNA"/>
</dbReference>
<dbReference type="InterPro" id="IPR026555">
    <property type="entry name" value="NSL3/Tex30"/>
</dbReference>
<evidence type="ECO:0000313" key="3">
    <source>
        <dbReference type="Proteomes" id="UP001155182"/>
    </source>
</evidence>
<evidence type="ECO:0000313" key="2">
    <source>
        <dbReference type="EMBL" id="MCO4291942.1"/>
    </source>
</evidence>
<dbReference type="Gene3D" id="3.40.50.1820">
    <property type="entry name" value="alpha/beta hydrolase"/>
    <property type="match status" value="1"/>
</dbReference>
<dbReference type="SUPFAM" id="SSF53474">
    <property type="entry name" value="alpha/beta-Hydrolases"/>
    <property type="match status" value="1"/>
</dbReference>
<dbReference type="InterPro" id="IPR029058">
    <property type="entry name" value="AB_hydrolase_fold"/>
</dbReference>
<keyword evidence="3" id="KW-1185">Reference proteome</keyword>
<dbReference type="InterPro" id="IPR046879">
    <property type="entry name" value="KANL3/Tex30_Abhydrolase"/>
</dbReference>
<name>A0A9X2EZQ8_9SPHI</name>
<organism evidence="2 3">
    <name type="scientific">Solitalea agri</name>
    <dbReference type="NCBI Taxonomy" id="2953739"/>
    <lineage>
        <taxon>Bacteria</taxon>
        <taxon>Pseudomonadati</taxon>
        <taxon>Bacteroidota</taxon>
        <taxon>Sphingobacteriia</taxon>
        <taxon>Sphingobacteriales</taxon>
        <taxon>Sphingobacteriaceae</taxon>
        <taxon>Solitalea</taxon>
    </lineage>
</organism>
<comment type="caution">
    <text evidence="2">The sequence shown here is derived from an EMBL/GenBank/DDBJ whole genome shotgun (WGS) entry which is preliminary data.</text>
</comment>
<sequence length="217" mass="23712">MTTQALSLFVSETIGTVSAECNIPENAYCVLTLAHGAGANMQHEFMVALSESLAEKGIATIRFNFPFMEGKKGRPDTPATAYKAIDAAVLKARELFSGLPLFVSGKSFGGRMSSQYLALHHSENVKGIIFYGFPLHSPGKPSVERAEHLKEVKVPLLFLQGSRDEFATWELIKSVCDELSLATLVEIEGANHAFKAGKKNVIEVLVEAIQNWILKVM</sequence>